<proteinExistence type="inferred from homology"/>
<dbReference type="Pfam" id="PF07690">
    <property type="entry name" value="MFS_1"/>
    <property type="match status" value="1"/>
</dbReference>
<gene>
    <name evidence="10" type="ORF">UC35_02335</name>
</gene>
<dbReference type="CDD" id="cd17320">
    <property type="entry name" value="MFS_MdfA_MDR_like"/>
    <property type="match status" value="1"/>
</dbReference>
<dbReference type="GO" id="GO:0042910">
    <property type="term" value="F:xenobiotic transmembrane transporter activity"/>
    <property type="evidence" value="ECO:0007669"/>
    <property type="project" value="InterPro"/>
</dbReference>
<name>A0A127JPG2_9BURK</name>
<sequence length="411" mass="42488">MPAASSSADRALASAPAMSPVLVVLVLSLLLGIQPVTTDLYLPALPALTESFGAPVSQSQLTLTTLLLAFGLSQLAWGPLSDRFGRRPVLLLGLGAYTVASVGAALAGSMTLLVVWRTVQGAAIGATVMGARAIVRDLFAPEAGARALSKALTGLGVIACLCAPVGGLLTDLFGWRYALGALAVFGAATLALVATRFEETVSRKNPAALHPGTLLRTWLTVLRHPSFIAYSALSVATYAGLFTFLGSSSFIFIKVLGYTRTQYGLAMFATAFVYILGTVLCRRLLPRLGIKRSVALAGAVSLAGGTLLGVLAHAGVQSGWAILAPFLLYMLGHGVHQPCGNSGAVGPFPHAAGAASALNGFLMMLTAFAVGGWIGPRLDGTVFALTDGVWFWSVCIALVAWTLVRRHGGPS</sequence>
<evidence type="ECO:0000256" key="5">
    <source>
        <dbReference type="ARBA" id="ARBA00022692"/>
    </source>
</evidence>
<evidence type="ECO:0000313" key="11">
    <source>
        <dbReference type="Proteomes" id="UP000070433"/>
    </source>
</evidence>
<comment type="subcellular location">
    <subcellularLocation>
        <location evidence="8">Cell inner membrane</location>
        <topology evidence="8">Multi-pass membrane protein</topology>
    </subcellularLocation>
    <subcellularLocation>
        <location evidence="1">Cell membrane</location>
        <topology evidence="1">Multi-pass membrane protein</topology>
    </subcellularLocation>
</comment>
<feature type="transmembrane region" description="Helical" evidence="8">
    <location>
        <begin position="175"/>
        <end position="194"/>
    </location>
</feature>
<keyword evidence="5 8" id="KW-0812">Transmembrane</keyword>
<feature type="transmembrane region" description="Helical" evidence="8">
    <location>
        <begin position="147"/>
        <end position="169"/>
    </location>
</feature>
<dbReference type="InterPro" id="IPR011701">
    <property type="entry name" value="MFS"/>
</dbReference>
<keyword evidence="3 8" id="KW-0813">Transport</keyword>
<dbReference type="GO" id="GO:1990961">
    <property type="term" value="P:xenobiotic detoxification by transmembrane export across the plasma membrane"/>
    <property type="evidence" value="ECO:0007669"/>
    <property type="project" value="InterPro"/>
</dbReference>
<keyword evidence="4" id="KW-1003">Cell membrane</keyword>
<evidence type="ECO:0000256" key="1">
    <source>
        <dbReference type="ARBA" id="ARBA00004651"/>
    </source>
</evidence>
<feature type="transmembrane region" description="Helical" evidence="8">
    <location>
        <begin position="348"/>
        <end position="374"/>
    </location>
</feature>
<dbReference type="SUPFAM" id="SSF103473">
    <property type="entry name" value="MFS general substrate transporter"/>
    <property type="match status" value="1"/>
</dbReference>
<dbReference type="PANTHER" id="PTHR42718">
    <property type="entry name" value="MAJOR FACILITATOR SUPERFAMILY MULTIDRUG TRANSPORTER MFSC"/>
    <property type="match status" value="1"/>
</dbReference>
<dbReference type="RefSeq" id="WP_227820435.1">
    <property type="nucleotide sequence ID" value="NZ_CP010951.1"/>
</dbReference>
<dbReference type="InterPro" id="IPR004812">
    <property type="entry name" value="Efflux_drug-R_Bcr/CmlA"/>
</dbReference>
<reference evidence="10 11" key="1">
    <citation type="journal article" date="2014" name="Int. J. Syst. Evol. Microbiol.">
        <title>Ramlibacter solisilvae sp. nov., isolated from forest soil, and emended description of the genus Ramlibacter.</title>
        <authorList>
            <person name="Lee H.J."/>
            <person name="Lee S.H."/>
            <person name="Lee S.S."/>
            <person name="Lee J.S."/>
            <person name="Kim Y."/>
            <person name="Kim S.C."/>
            <person name="Jeon C.O."/>
        </authorList>
    </citation>
    <scope>NUCLEOTIDE SEQUENCE [LARGE SCALE GENOMIC DNA]</scope>
    <source>
        <strain evidence="10 11">5-10</strain>
    </source>
</reference>
<feature type="transmembrane region" description="Helical" evidence="8">
    <location>
        <begin position="89"/>
        <end position="108"/>
    </location>
</feature>
<feature type="transmembrane region" description="Helical" evidence="8">
    <location>
        <begin position="263"/>
        <end position="281"/>
    </location>
</feature>
<dbReference type="PATRIC" id="fig|94132.3.peg.468"/>
<feature type="domain" description="Major facilitator superfamily (MFS) profile" evidence="9">
    <location>
        <begin position="20"/>
        <end position="411"/>
    </location>
</feature>
<dbReference type="EMBL" id="CP010951">
    <property type="protein sequence ID" value="AMO21924.1"/>
    <property type="molecule type" value="Genomic_DNA"/>
</dbReference>
<dbReference type="InterPro" id="IPR020846">
    <property type="entry name" value="MFS_dom"/>
</dbReference>
<dbReference type="Gene3D" id="1.20.1720.10">
    <property type="entry name" value="Multidrug resistance protein D"/>
    <property type="match status" value="1"/>
</dbReference>
<evidence type="ECO:0000256" key="4">
    <source>
        <dbReference type="ARBA" id="ARBA00022475"/>
    </source>
</evidence>
<accession>A0A127JPG2</accession>
<organism evidence="10 11">
    <name type="scientific">Ramlibacter tataouinensis</name>
    <dbReference type="NCBI Taxonomy" id="94132"/>
    <lineage>
        <taxon>Bacteria</taxon>
        <taxon>Pseudomonadati</taxon>
        <taxon>Pseudomonadota</taxon>
        <taxon>Betaproteobacteria</taxon>
        <taxon>Burkholderiales</taxon>
        <taxon>Comamonadaceae</taxon>
        <taxon>Ramlibacter</taxon>
    </lineage>
</organism>
<dbReference type="PROSITE" id="PS50850">
    <property type="entry name" value="MFS"/>
    <property type="match status" value="1"/>
</dbReference>
<feature type="transmembrane region" description="Helical" evidence="8">
    <location>
        <begin position="114"/>
        <end position="135"/>
    </location>
</feature>
<evidence type="ECO:0000256" key="2">
    <source>
        <dbReference type="ARBA" id="ARBA00006236"/>
    </source>
</evidence>
<keyword evidence="6 8" id="KW-1133">Transmembrane helix</keyword>
<dbReference type="InterPro" id="IPR036259">
    <property type="entry name" value="MFS_trans_sf"/>
</dbReference>
<dbReference type="Proteomes" id="UP000070433">
    <property type="component" value="Chromosome"/>
</dbReference>
<dbReference type="PANTHER" id="PTHR42718:SF46">
    <property type="entry name" value="BLR6921 PROTEIN"/>
    <property type="match status" value="1"/>
</dbReference>
<evidence type="ECO:0000313" key="10">
    <source>
        <dbReference type="EMBL" id="AMO21924.1"/>
    </source>
</evidence>
<evidence type="ECO:0000259" key="9">
    <source>
        <dbReference type="PROSITE" id="PS50850"/>
    </source>
</evidence>
<comment type="similarity">
    <text evidence="2 8">Belongs to the major facilitator superfamily. Bcr/CmlA family.</text>
</comment>
<feature type="transmembrane region" description="Helical" evidence="8">
    <location>
        <begin position="293"/>
        <end position="312"/>
    </location>
</feature>
<feature type="transmembrane region" description="Helical" evidence="8">
    <location>
        <begin position="227"/>
        <end position="251"/>
    </location>
</feature>
<evidence type="ECO:0000256" key="6">
    <source>
        <dbReference type="ARBA" id="ARBA00022989"/>
    </source>
</evidence>
<keyword evidence="11" id="KW-1185">Reference proteome</keyword>
<comment type="caution">
    <text evidence="8">Lacks conserved residue(s) required for the propagation of feature annotation.</text>
</comment>
<protein>
    <recommendedName>
        <fullName evidence="8">Bcr/CflA family efflux transporter</fullName>
    </recommendedName>
</protein>
<evidence type="ECO:0000256" key="3">
    <source>
        <dbReference type="ARBA" id="ARBA00022448"/>
    </source>
</evidence>
<dbReference type="GO" id="GO:0005886">
    <property type="term" value="C:plasma membrane"/>
    <property type="evidence" value="ECO:0007669"/>
    <property type="project" value="UniProtKB-SubCell"/>
</dbReference>
<keyword evidence="7 8" id="KW-0472">Membrane</keyword>
<evidence type="ECO:0000256" key="7">
    <source>
        <dbReference type="ARBA" id="ARBA00023136"/>
    </source>
</evidence>
<dbReference type="NCBIfam" id="TIGR00710">
    <property type="entry name" value="efflux_Bcr_CflA"/>
    <property type="match status" value="1"/>
</dbReference>
<dbReference type="AlphaFoldDB" id="A0A127JPG2"/>
<feature type="transmembrane region" description="Helical" evidence="8">
    <location>
        <begin position="380"/>
        <end position="404"/>
    </location>
</feature>
<keyword evidence="8" id="KW-0997">Cell inner membrane</keyword>
<feature type="transmembrane region" description="Helical" evidence="8">
    <location>
        <begin position="59"/>
        <end position="77"/>
    </location>
</feature>
<evidence type="ECO:0000256" key="8">
    <source>
        <dbReference type="RuleBase" id="RU365088"/>
    </source>
</evidence>